<feature type="signal peptide" evidence="6">
    <location>
        <begin position="1"/>
        <end position="23"/>
    </location>
</feature>
<dbReference type="GO" id="GO:0005615">
    <property type="term" value="C:extracellular space"/>
    <property type="evidence" value="ECO:0007669"/>
    <property type="project" value="TreeGrafter"/>
</dbReference>
<dbReference type="OMA" id="DNHTFAC"/>
<feature type="compositionally biased region" description="Polar residues" evidence="5">
    <location>
        <begin position="35"/>
        <end position="56"/>
    </location>
</feature>
<evidence type="ECO:0000256" key="1">
    <source>
        <dbReference type="ARBA" id="ARBA00004613"/>
    </source>
</evidence>
<feature type="region of interest" description="Disordered" evidence="5">
    <location>
        <begin position="28"/>
        <end position="56"/>
    </location>
</feature>
<dbReference type="InterPro" id="IPR050822">
    <property type="entry name" value="Cerebellin_Synaptic_Org"/>
</dbReference>
<protein>
    <recommendedName>
        <fullName evidence="7">C1q domain-containing protein</fullName>
    </recommendedName>
</protein>
<reference evidence="8" key="1">
    <citation type="submission" date="2022-11" db="UniProtKB">
        <authorList>
            <consortium name="EnsemblMetazoa"/>
        </authorList>
    </citation>
    <scope>IDENTIFICATION</scope>
</reference>
<evidence type="ECO:0000256" key="4">
    <source>
        <dbReference type="SAM" id="Coils"/>
    </source>
</evidence>
<sequence>MTSTCRQVLFTCLLLAVIVHTDAARRRRPVIPGKTQPQATQAPVEQTQNSPNQAKGINSNALADMERRMANVEESTLVIKSEMREAKSENTRLKEEIQRMGATMEQLDEANQRVEELERMLSKFENFFGVLYTELPDVFAEEMSLPQRFSRLNSYLGNKESELMMLRPNPPFVTADPADNPVDEELLGLAVDELNMENTKLRRRLDDMETRMVAVPPSGVETNDPNRVVPAPLDDEIQERLTRLERLMALKLAPLIDEEDDTDNVDLGDLGGNKRLTSGGATVTLSDSDAEILRTELDSVRSIASTRKSVFSAAATRHMHGEAGVQKPVSYDHIFSNKGDHFQEQNSTFICGITGYYFITFTTRSYDNRYLGVSLLLNGERVVSVSAESDPVKNQMMSQSLILHLTPGDQLWVSVAPSTVYSIHSDRFGKFSTFSGFLLFKGS</sequence>
<feature type="domain" description="C1q" evidence="7">
    <location>
        <begin position="304"/>
        <end position="443"/>
    </location>
</feature>
<keyword evidence="3 6" id="KW-0732">Signal</keyword>
<dbReference type="RefSeq" id="XP_038051167.1">
    <property type="nucleotide sequence ID" value="XM_038195239.1"/>
</dbReference>
<comment type="subcellular location">
    <subcellularLocation>
        <location evidence="1">Secreted</location>
    </subcellularLocation>
</comment>
<dbReference type="EnsemblMetazoa" id="XM_038195239.1">
    <property type="protein sequence ID" value="XP_038051167.1"/>
    <property type="gene ID" value="LOC119724265"/>
</dbReference>
<organism evidence="8 9">
    <name type="scientific">Patiria miniata</name>
    <name type="common">Bat star</name>
    <name type="synonym">Asterina miniata</name>
    <dbReference type="NCBI Taxonomy" id="46514"/>
    <lineage>
        <taxon>Eukaryota</taxon>
        <taxon>Metazoa</taxon>
        <taxon>Echinodermata</taxon>
        <taxon>Eleutherozoa</taxon>
        <taxon>Asterozoa</taxon>
        <taxon>Asteroidea</taxon>
        <taxon>Valvatacea</taxon>
        <taxon>Valvatida</taxon>
        <taxon>Asterinidae</taxon>
        <taxon>Patiria</taxon>
    </lineage>
</organism>
<evidence type="ECO:0000259" key="7">
    <source>
        <dbReference type="PROSITE" id="PS50871"/>
    </source>
</evidence>
<dbReference type="InterPro" id="IPR008983">
    <property type="entry name" value="Tumour_necrosis_fac-like_dom"/>
</dbReference>
<dbReference type="OrthoDB" id="6138508at2759"/>
<evidence type="ECO:0000313" key="9">
    <source>
        <dbReference type="Proteomes" id="UP000887568"/>
    </source>
</evidence>
<evidence type="ECO:0000313" key="8">
    <source>
        <dbReference type="EnsemblMetazoa" id="XP_038051167.1"/>
    </source>
</evidence>
<evidence type="ECO:0000256" key="3">
    <source>
        <dbReference type="ARBA" id="ARBA00022729"/>
    </source>
</evidence>
<name>A0A913ZHA3_PATMI</name>
<accession>A0A913ZHA3</accession>
<dbReference type="InterPro" id="IPR001073">
    <property type="entry name" value="C1q_dom"/>
</dbReference>
<keyword evidence="9" id="KW-1185">Reference proteome</keyword>
<dbReference type="PANTHER" id="PTHR22923">
    <property type="entry name" value="CEREBELLIN-RELATED"/>
    <property type="match status" value="1"/>
</dbReference>
<dbReference type="GeneID" id="119724265"/>
<dbReference type="SMART" id="SM00110">
    <property type="entry name" value="C1Q"/>
    <property type="match status" value="1"/>
</dbReference>
<dbReference type="AlphaFoldDB" id="A0A913ZHA3"/>
<feature type="chain" id="PRO_5037884294" description="C1q domain-containing protein" evidence="6">
    <location>
        <begin position="24"/>
        <end position="443"/>
    </location>
</feature>
<dbReference type="Pfam" id="PF00386">
    <property type="entry name" value="C1q"/>
    <property type="match status" value="1"/>
</dbReference>
<dbReference type="Gene3D" id="2.60.120.40">
    <property type="match status" value="1"/>
</dbReference>
<proteinExistence type="predicted"/>
<dbReference type="PRINTS" id="PR00007">
    <property type="entry name" value="COMPLEMNTC1Q"/>
</dbReference>
<keyword evidence="2" id="KW-0964">Secreted</keyword>
<dbReference type="Proteomes" id="UP000887568">
    <property type="component" value="Unplaced"/>
</dbReference>
<evidence type="ECO:0000256" key="2">
    <source>
        <dbReference type="ARBA" id="ARBA00022525"/>
    </source>
</evidence>
<feature type="coiled-coil region" evidence="4">
    <location>
        <begin position="83"/>
        <end position="127"/>
    </location>
</feature>
<keyword evidence="4" id="KW-0175">Coiled coil</keyword>
<dbReference type="SUPFAM" id="SSF49842">
    <property type="entry name" value="TNF-like"/>
    <property type="match status" value="1"/>
</dbReference>
<evidence type="ECO:0000256" key="6">
    <source>
        <dbReference type="SAM" id="SignalP"/>
    </source>
</evidence>
<dbReference type="PROSITE" id="PS50871">
    <property type="entry name" value="C1Q"/>
    <property type="match status" value="1"/>
</dbReference>
<dbReference type="PANTHER" id="PTHR22923:SF62">
    <property type="entry name" value="CVP18"/>
    <property type="match status" value="1"/>
</dbReference>
<evidence type="ECO:0000256" key="5">
    <source>
        <dbReference type="SAM" id="MobiDB-lite"/>
    </source>
</evidence>
<dbReference type="SUPFAM" id="SSF57997">
    <property type="entry name" value="Tropomyosin"/>
    <property type="match status" value="1"/>
</dbReference>